<sequence>MVLDIIKVTIFFITSGYSTHSGVEKKTWPLFPRVSPVAIVGEALQASLYS</sequence>
<dbReference type="KEGG" id="cmr:Cycma_1843"/>
<proteinExistence type="predicted"/>
<name>G0IX47_CYCMS</name>
<dbReference type="AlphaFoldDB" id="G0IX47"/>
<evidence type="ECO:0000313" key="1">
    <source>
        <dbReference type="EMBL" id="AEL25595.1"/>
    </source>
</evidence>
<dbReference type="HOGENOM" id="CLU_3117013_0_0_10"/>
<keyword evidence="2" id="KW-1185">Reference proteome</keyword>
<accession>G0IX47</accession>
<evidence type="ECO:0000313" key="2">
    <source>
        <dbReference type="Proteomes" id="UP000001635"/>
    </source>
</evidence>
<organism evidence="1 2">
    <name type="scientific">Cyclobacterium marinum (strain ATCC 25205 / DSM 745 / LMG 13164 / NCIMB 1802)</name>
    <name type="common">Flectobacillus marinus</name>
    <dbReference type="NCBI Taxonomy" id="880070"/>
    <lineage>
        <taxon>Bacteria</taxon>
        <taxon>Pseudomonadati</taxon>
        <taxon>Bacteroidota</taxon>
        <taxon>Cytophagia</taxon>
        <taxon>Cytophagales</taxon>
        <taxon>Cyclobacteriaceae</taxon>
        <taxon>Cyclobacterium</taxon>
    </lineage>
</organism>
<protein>
    <submittedName>
        <fullName evidence="1">Uncharacterized protein</fullName>
    </submittedName>
</protein>
<reference evidence="2" key="1">
    <citation type="submission" date="2011-07" db="EMBL/GenBank/DDBJ databases">
        <title>The complete genome of Cyclobacterium marinum DSM 745.</title>
        <authorList>
            <person name="Lucas S."/>
            <person name="Han J."/>
            <person name="Lapidus A."/>
            <person name="Bruce D."/>
            <person name="Goodwin L."/>
            <person name="Pitluck S."/>
            <person name="Peters L."/>
            <person name="Kyrpides N."/>
            <person name="Mavromatis K."/>
            <person name="Ivanova N."/>
            <person name="Ovchinnikova G."/>
            <person name="Chertkov O."/>
            <person name="Detter J.C."/>
            <person name="Tapia R."/>
            <person name="Han C."/>
            <person name="Land M."/>
            <person name="Hauser L."/>
            <person name="Markowitz V."/>
            <person name="Cheng J.-F."/>
            <person name="Hugenholtz P."/>
            <person name="Woyke T."/>
            <person name="Wu D."/>
            <person name="Tindall B."/>
            <person name="Schuetze A."/>
            <person name="Brambilla E."/>
            <person name="Klenk H.-P."/>
            <person name="Eisen J.A."/>
        </authorList>
    </citation>
    <scope>NUCLEOTIDE SEQUENCE [LARGE SCALE GENOMIC DNA]</scope>
    <source>
        <strain evidence="2">ATCC 25205 / DSM 745 / LMG 13164 / NCIMB 1802</strain>
    </source>
</reference>
<dbReference type="Proteomes" id="UP000001635">
    <property type="component" value="Chromosome"/>
</dbReference>
<dbReference type="EMBL" id="CP002955">
    <property type="protein sequence ID" value="AEL25595.1"/>
    <property type="molecule type" value="Genomic_DNA"/>
</dbReference>
<gene>
    <name evidence="1" type="ordered locus">Cycma_1843</name>
</gene>